<sequence length="205" mass="23304">MRSSSRGTLPPPLYHDLCVEVTGSVRGGSATVKLQNLTGVLQRWNKEEFGNLFRNKRRLLARIKVNKRLSNAFLVFGNLKLLALMVFQLSSSKNFGTIVNRTCVHYKVIQKNWLDGYALNKGMGSVTEAKLWVVSLLNSISHLNHPQFSVIQECKAFIDDDWRCIVQHIFRECNRVVDDLTSLGHALELGITYFNDPLPDLWFPG</sequence>
<dbReference type="CDD" id="cd06222">
    <property type="entry name" value="RNase_H_like"/>
    <property type="match status" value="1"/>
</dbReference>
<proteinExistence type="predicted"/>
<reference evidence="2" key="1">
    <citation type="journal article" date="2023" name="Plant J.">
        <title>Genome sequences and population genomics provide insights into the demographic history, inbreeding, and mutation load of two 'living fossil' tree species of Dipteronia.</title>
        <authorList>
            <person name="Feng Y."/>
            <person name="Comes H.P."/>
            <person name="Chen J."/>
            <person name="Zhu S."/>
            <person name="Lu R."/>
            <person name="Zhang X."/>
            <person name="Li P."/>
            <person name="Qiu J."/>
            <person name="Olsen K.M."/>
            <person name="Qiu Y."/>
        </authorList>
    </citation>
    <scope>NUCLEOTIDE SEQUENCE</scope>
    <source>
        <strain evidence="2">KIB01</strain>
    </source>
</reference>
<gene>
    <name evidence="2" type="ORF">Ddye_002601</name>
</gene>
<dbReference type="Pfam" id="PF13456">
    <property type="entry name" value="RVT_3"/>
    <property type="match status" value="1"/>
</dbReference>
<organism evidence="2 3">
    <name type="scientific">Dipteronia dyeriana</name>
    <dbReference type="NCBI Taxonomy" id="168575"/>
    <lineage>
        <taxon>Eukaryota</taxon>
        <taxon>Viridiplantae</taxon>
        <taxon>Streptophyta</taxon>
        <taxon>Embryophyta</taxon>
        <taxon>Tracheophyta</taxon>
        <taxon>Spermatophyta</taxon>
        <taxon>Magnoliopsida</taxon>
        <taxon>eudicotyledons</taxon>
        <taxon>Gunneridae</taxon>
        <taxon>Pentapetalae</taxon>
        <taxon>rosids</taxon>
        <taxon>malvids</taxon>
        <taxon>Sapindales</taxon>
        <taxon>Sapindaceae</taxon>
        <taxon>Hippocastanoideae</taxon>
        <taxon>Acereae</taxon>
        <taxon>Dipteronia</taxon>
    </lineage>
</organism>
<name>A0AAD9XR81_9ROSI</name>
<feature type="domain" description="RNase H type-1" evidence="1">
    <location>
        <begin position="133"/>
        <end position="181"/>
    </location>
</feature>
<comment type="caution">
    <text evidence="2">The sequence shown here is derived from an EMBL/GenBank/DDBJ whole genome shotgun (WGS) entry which is preliminary data.</text>
</comment>
<dbReference type="GO" id="GO:0003676">
    <property type="term" value="F:nucleic acid binding"/>
    <property type="evidence" value="ECO:0007669"/>
    <property type="project" value="InterPro"/>
</dbReference>
<dbReference type="GO" id="GO:0004523">
    <property type="term" value="F:RNA-DNA hybrid ribonuclease activity"/>
    <property type="evidence" value="ECO:0007669"/>
    <property type="project" value="InterPro"/>
</dbReference>
<evidence type="ECO:0000313" key="2">
    <source>
        <dbReference type="EMBL" id="KAK2664027.1"/>
    </source>
</evidence>
<dbReference type="EMBL" id="JANJYI010000001">
    <property type="protein sequence ID" value="KAK2664027.1"/>
    <property type="molecule type" value="Genomic_DNA"/>
</dbReference>
<keyword evidence="3" id="KW-1185">Reference proteome</keyword>
<evidence type="ECO:0000313" key="3">
    <source>
        <dbReference type="Proteomes" id="UP001280121"/>
    </source>
</evidence>
<dbReference type="InterPro" id="IPR044730">
    <property type="entry name" value="RNase_H-like_dom_plant"/>
</dbReference>
<dbReference type="Proteomes" id="UP001280121">
    <property type="component" value="Unassembled WGS sequence"/>
</dbReference>
<accession>A0AAD9XR81</accession>
<protein>
    <recommendedName>
        <fullName evidence="1">RNase H type-1 domain-containing protein</fullName>
    </recommendedName>
</protein>
<dbReference type="InterPro" id="IPR002156">
    <property type="entry name" value="RNaseH_domain"/>
</dbReference>
<evidence type="ECO:0000259" key="1">
    <source>
        <dbReference type="Pfam" id="PF13456"/>
    </source>
</evidence>
<dbReference type="AlphaFoldDB" id="A0AAD9XR81"/>